<accession>A0A1H5G905</accession>
<organism evidence="2 3">
    <name type="scientific">Bradyrhizobium erythrophlei</name>
    <dbReference type="NCBI Taxonomy" id="1437360"/>
    <lineage>
        <taxon>Bacteria</taxon>
        <taxon>Pseudomonadati</taxon>
        <taxon>Pseudomonadota</taxon>
        <taxon>Alphaproteobacteria</taxon>
        <taxon>Hyphomicrobiales</taxon>
        <taxon>Nitrobacteraceae</taxon>
        <taxon>Bradyrhizobium</taxon>
    </lineage>
</organism>
<evidence type="ECO:0000313" key="2">
    <source>
        <dbReference type="EMBL" id="SEE12202.1"/>
    </source>
</evidence>
<feature type="signal peptide" evidence="1">
    <location>
        <begin position="1"/>
        <end position="26"/>
    </location>
</feature>
<evidence type="ECO:0000256" key="1">
    <source>
        <dbReference type="SAM" id="SignalP"/>
    </source>
</evidence>
<name>A0A1H5G905_9BRAD</name>
<dbReference type="InterPro" id="IPR025737">
    <property type="entry name" value="FApF"/>
</dbReference>
<dbReference type="Proteomes" id="UP000198992">
    <property type="component" value="Unassembled WGS sequence"/>
</dbReference>
<reference evidence="2 3" key="1">
    <citation type="submission" date="2016-10" db="EMBL/GenBank/DDBJ databases">
        <authorList>
            <person name="de Groot N.N."/>
        </authorList>
    </citation>
    <scope>NUCLEOTIDE SEQUENCE [LARGE SCALE GENOMIC DNA]</scope>
    <source>
        <strain evidence="2 3">MT12</strain>
    </source>
</reference>
<proteinExistence type="predicted"/>
<dbReference type="EMBL" id="FNTH01000001">
    <property type="protein sequence ID" value="SEE12202.1"/>
    <property type="molecule type" value="Genomic_DNA"/>
</dbReference>
<sequence>MRIDLKKMCFAATTAVAVVPLGQANAYESGSPGTQVPPGIAIGNTTAATPGTGIYMFDQFWTYQAKIVGPGAPNVGGAATTVNVNAATPGFLFVPGWTFLGATYDAVIVQPFANADTGAPVSTMKTGVHNTFVVPVELSWKLGQSGFFVKTGLGIGVPDGTISGVNGLGNVGNPWWTFRPELIVSYLNEGWNLTAAFYYETNTRNSITNYRSGDVLDSEFAVTKQFGKWTLGVLGYYVAQVGNDSSSAFYGNAISANRFHEGAVGGLVGYNFGPVQLNVFGFREVSAGASGGSPTPFVTDRAAVTQGYKLFANVSYRMWAPDPPVTPIKPQIFK</sequence>
<dbReference type="Pfam" id="PF13557">
    <property type="entry name" value="Phenol_MetA_deg"/>
    <property type="match status" value="1"/>
</dbReference>
<evidence type="ECO:0000313" key="3">
    <source>
        <dbReference type="Proteomes" id="UP000198992"/>
    </source>
</evidence>
<keyword evidence="1" id="KW-0732">Signal</keyword>
<protein>
    <submittedName>
        <fullName evidence="2">Uncharacterized conserved protein</fullName>
    </submittedName>
</protein>
<feature type="chain" id="PRO_5011754234" evidence="1">
    <location>
        <begin position="27"/>
        <end position="334"/>
    </location>
</feature>
<dbReference type="RefSeq" id="WP_092124278.1">
    <property type="nucleotide sequence ID" value="NZ_FNTH01000001.1"/>
</dbReference>
<gene>
    <name evidence="2" type="ORF">SAMN05444164_6992</name>
</gene>
<dbReference type="OrthoDB" id="7343674at2"/>
<dbReference type="AlphaFoldDB" id="A0A1H5G905"/>